<keyword evidence="3 6" id="KW-0808">Transferase</keyword>
<gene>
    <name evidence="8" type="ORF">CVIRNUC_008071</name>
</gene>
<dbReference type="AlphaFoldDB" id="A0AAV1IDT0"/>
<keyword evidence="9" id="KW-1185">Reference proteome</keyword>
<evidence type="ECO:0000256" key="1">
    <source>
        <dbReference type="ARBA" id="ARBA00007220"/>
    </source>
</evidence>
<accession>A0AAV1IDT0</accession>
<comment type="caution">
    <text evidence="8">The sequence shown here is derived from an EMBL/GenBank/DDBJ whole genome shotgun (WGS) entry which is preliminary data.</text>
</comment>
<evidence type="ECO:0000256" key="6">
    <source>
        <dbReference type="RuleBase" id="RU003330"/>
    </source>
</evidence>
<evidence type="ECO:0000313" key="8">
    <source>
        <dbReference type="EMBL" id="CAK0784866.1"/>
    </source>
</evidence>
<keyword evidence="5 6" id="KW-0418">Kinase</keyword>
<evidence type="ECO:0000256" key="4">
    <source>
        <dbReference type="ARBA" id="ARBA00022741"/>
    </source>
</evidence>
<dbReference type="InterPro" id="IPR027417">
    <property type="entry name" value="P-loop_NTPase"/>
</dbReference>
<proteinExistence type="inferred from homology"/>
<dbReference type="PRINTS" id="PR00094">
    <property type="entry name" value="ADENYLTKNASE"/>
</dbReference>
<feature type="region of interest" description="Disordered" evidence="7">
    <location>
        <begin position="517"/>
        <end position="545"/>
    </location>
</feature>
<sequence>MSRRSLSAQQSLDKGLADCKDETHVKSFHDAPDKVSFKAQVVFDACWRRLEDKYKDRIQCPREIVWLNGAPGSGKGANTPFILESRGLQRSETMSSLLERNSDIKDLMNQGELVPDTMVGDALLDVIFDPDVADGAGLVIDGFPRTALQADFLKLLYDKLTELHMKHADTSDEWKYPLPSFKVVVLYVEQEESVRRQLTRAQLAAKHNTRVLDAGAGDLWELRPTDVDDAKCRRRYDVFKAHYTTLLRLKQYFPFSLIDAMGTLEECRAQIARELRYQSSLDLDEATYAAIRHLPLAKDLVRASRQQLVAHLDGYAKRHKELFERVVKVIDEEAVPLLKRCSLAGHAQFKTSNPIFAEDDRAADMLIDILTDRGFSVAHTMDERIVPERLDLQTGKIECSVKQVNHFRITFETRSVRDASTVATPASRDATASAAHIAIGQTLVPTHMSKDRFGATSAFAASLAKPGGLAELAKLGEKGAAPLEAGHGALEAAGEVQEAGKRVAEAREKVKWEAHFAKQDAAQQRDNNPDFGYERAAVGHDKPAL</sequence>
<dbReference type="Gene3D" id="3.40.50.300">
    <property type="entry name" value="P-loop containing nucleotide triphosphate hydrolases"/>
    <property type="match status" value="1"/>
</dbReference>
<dbReference type="PROSITE" id="PS00113">
    <property type="entry name" value="ADENYLATE_KINASE"/>
    <property type="match status" value="1"/>
</dbReference>
<dbReference type="GO" id="GO:0005524">
    <property type="term" value="F:ATP binding"/>
    <property type="evidence" value="ECO:0007669"/>
    <property type="project" value="InterPro"/>
</dbReference>
<dbReference type="PANTHER" id="PTHR23359">
    <property type="entry name" value="NUCLEOTIDE KINASE"/>
    <property type="match status" value="1"/>
</dbReference>
<name>A0AAV1IDT0_9CHLO</name>
<evidence type="ECO:0000256" key="2">
    <source>
        <dbReference type="ARBA" id="ARBA00012955"/>
    </source>
</evidence>
<dbReference type="SUPFAM" id="SSF52540">
    <property type="entry name" value="P-loop containing nucleoside triphosphate hydrolases"/>
    <property type="match status" value="1"/>
</dbReference>
<dbReference type="Pfam" id="PF00406">
    <property type="entry name" value="ADK"/>
    <property type="match status" value="1"/>
</dbReference>
<protein>
    <recommendedName>
        <fullName evidence="2">adenylate kinase</fullName>
        <ecNumber evidence="2">2.7.4.3</ecNumber>
    </recommendedName>
</protein>
<comment type="similarity">
    <text evidence="1 6">Belongs to the adenylate kinase family.</text>
</comment>
<keyword evidence="4" id="KW-0547">Nucleotide-binding</keyword>
<dbReference type="EMBL" id="CAUYUE010000011">
    <property type="protein sequence ID" value="CAK0784866.1"/>
    <property type="molecule type" value="Genomic_DNA"/>
</dbReference>
<evidence type="ECO:0000313" key="9">
    <source>
        <dbReference type="Proteomes" id="UP001314263"/>
    </source>
</evidence>
<evidence type="ECO:0000256" key="5">
    <source>
        <dbReference type="ARBA" id="ARBA00022777"/>
    </source>
</evidence>
<organism evidence="8 9">
    <name type="scientific">Coccomyxa viridis</name>
    <dbReference type="NCBI Taxonomy" id="1274662"/>
    <lineage>
        <taxon>Eukaryota</taxon>
        <taxon>Viridiplantae</taxon>
        <taxon>Chlorophyta</taxon>
        <taxon>core chlorophytes</taxon>
        <taxon>Trebouxiophyceae</taxon>
        <taxon>Trebouxiophyceae incertae sedis</taxon>
        <taxon>Coccomyxaceae</taxon>
        <taxon>Coccomyxa</taxon>
    </lineage>
</organism>
<reference evidence="8 9" key="1">
    <citation type="submission" date="2023-10" db="EMBL/GenBank/DDBJ databases">
        <authorList>
            <person name="Maclean D."/>
            <person name="Macfadyen A."/>
        </authorList>
    </citation>
    <scope>NUCLEOTIDE SEQUENCE [LARGE SCALE GENOMIC DNA]</scope>
</reference>
<dbReference type="InterPro" id="IPR000850">
    <property type="entry name" value="Adenylat/UMP-CMP_kin"/>
</dbReference>
<evidence type="ECO:0000256" key="7">
    <source>
        <dbReference type="SAM" id="MobiDB-lite"/>
    </source>
</evidence>
<dbReference type="Proteomes" id="UP001314263">
    <property type="component" value="Unassembled WGS sequence"/>
</dbReference>
<dbReference type="GO" id="GO:0004017">
    <property type="term" value="F:AMP kinase activity"/>
    <property type="evidence" value="ECO:0007669"/>
    <property type="project" value="UniProtKB-EC"/>
</dbReference>
<dbReference type="InterPro" id="IPR033690">
    <property type="entry name" value="Adenylat_kinase_CS"/>
</dbReference>
<dbReference type="EC" id="2.7.4.3" evidence="2"/>
<evidence type="ECO:0000256" key="3">
    <source>
        <dbReference type="ARBA" id="ARBA00022679"/>
    </source>
</evidence>